<feature type="transmembrane region" description="Helical" evidence="1">
    <location>
        <begin position="172"/>
        <end position="193"/>
    </location>
</feature>
<gene>
    <name evidence="2" type="ORF">LCGC14_2313430</name>
</gene>
<accession>A0A0F9EXD7</accession>
<reference evidence="2" key="1">
    <citation type="journal article" date="2015" name="Nature">
        <title>Complex archaea that bridge the gap between prokaryotes and eukaryotes.</title>
        <authorList>
            <person name="Spang A."/>
            <person name="Saw J.H."/>
            <person name="Jorgensen S.L."/>
            <person name="Zaremba-Niedzwiedzka K."/>
            <person name="Martijn J."/>
            <person name="Lind A.E."/>
            <person name="van Eijk R."/>
            <person name="Schleper C."/>
            <person name="Guy L."/>
            <person name="Ettema T.J."/>
        </authorList>
    </citation>
    <scope>NUCLEOTIDE SEQUENCE</scope>
</reference>
<feature type="transmembrane region" description="Helical" evidence="1">
    <location>
        <begin position="213"/>
        <end position="236"/>
    </location>
</feature>
<dbReference type="AlphaFoldDB" id="A0A0F9EXD7"/>
<proteinExistence type="predicted"/>
<keyword evidence="1" id="KW-1133">Transmembrane helix</keyword>
<name>A0A0F9EXD7_9ZZZZ</name>
<dbReference type="EMBL" id="LAZR01032883">
    <property type="protein sequence ID" value="KKL49645.1"/>
    <property type="molecule type" value="Genomic_DNA"/>
</dbReference>
<evidence type="ECO:0000313" key="2">
    <source>
        <dbReference type="EMBL" id="KKL49645.1"/>
    </source>
</evidence>
<comment type="caution">
    <text evidence="2">The sequence shown here is derived from an EMBL/GenBank/DDBJ whole genome shotgun (WGS) entry which is preliminary data.</text>
</comment>
<organism evidence="2">
    <name type="scientific">marine sediment metagenome</name>
    <dbReference type="NCBI Taxonomy" id="412755"/>
    <lineage>
        <taxon>unclassified sequences</taxon>
        <taxon>metagenomes</taxon>
        <taxon>ecological metagenomes</taxon>
    </lineage>
</organism>
<evidence type="ECO:0000256" key="1">
    <source>
        <dbReference type="SAM" id="Phobius"/>
    </source>
</evidence>
<protein>
    <submittedName>
        <fullName evidence="2">Uncharacterized protein</fullName>
    </submittedName>
</protein>
<sequence length="281" mass="33012">MSCPKKSEISSLEPNFAKLKTIANFLDISQDEVTNVCLYPGLYKFWLPIAKIIDEFPDWDLAPGEETERIYSLKQKCIGEVHAANNIIQKFDVIEKMFNKTHLNKYFNSDLEHYKAFIDFVESQLEEKKPQHSSQVKEIVEKGLPLKVKETTQTEDPLIPNKKSTMRIYLQFLLKSGIFILSFVASILLLLIISEKYFYWNSLATLQYQPVLFFLLIFFMILIGGLFGWGSILLTSNYQSKTLYRKNSRIYKKLKREFNEETPYREFKGTPTQWYQQLEAF</sequence>
<feature type="non-terminal residue" evidence="2">
    <location>
        <position position="281"/>
    </location>
</feature>
<keyword evidence="1" id="KW-0812">Transmembrane</keyword>
<keyword evidence="1" id="KW-0472">Membrane</keyword>